<gene>
    <name evidence="1" type="ORF">RAH46_13555</name>
</gene>
<protein>
    <submittedName>
        <fullName evidence="1">Uncharacterized protein</fullName>
    </submittedName>
</protein>
<evidence type="ECO:0000313" key="2">
    <source>
        <dbReference type="Proteomes" id="UP001183127"/>
    </source>
</evidence>
<proteinExistence type="predicted"/>
<keyword evidence="2" id="KW-1185">Reference proteome</keyword>
<dbReference type="Proteomes" id="UP001183127">
    <property type="component" value="Chromosome"/>
</dbReference>
<name>A0ABY9QH87_9PSED</name>
<dbReference type="GeneID" id="32806238"/>
<evidence type="ECO:0000313" key="1">
    <source>
        <dbReference type="EMBL" id="WMW03372.1"/>
    </source>
</evidence>
<accession>A0ABY9QH87</accession>
<reference evidence="1 2" key="1">
    <citation type="submission" date="2023-08" db="EMBL/GenBank/DDBJ databases">
        <title>Complete Genome Sequence of Pseudomonas entomophila TVIN A01.</title>
        <authorList>
            <person name="Shelke T."/>
            <person name="Mahar N.S."/>
            <person name="Gupta I."/>
            <person name="Gupta V."/>
        </authorList>
    </citation>
    <scope>NUCLEOTIDE SEQUENCE [LARGE SCALE GENOMIC DNA]</scope>
    <source>
        <strain evidence="1 2">TVIN-A01</strain>
    </source>
</reference>
<organism evidence="1 2">
    <name type="scientific">Pseudomonas entomophila</name>
    <dbReference type="NCBI Taxonomy" id="312306"/>
    <lineage>
        <taxon>Bacteria</taxon>
        <taxon>Pseudomonadati</taxon>
        <taxon>Pseudomonadota</taxon>
        <taxon>Gammaproteobacteria</taxon>
        <taxon>Pseudomonadales</taxon>
        <taxon>Pseudomonadaceae</taxon>
        <taxon>Pseudomonas</taxon>
    </lineage>
</organism>
<dbReference type="EMBL" id="CP132921">
    <property type="protein sequence ID" value="WMW03372.1"/>
    <property type="molecule type" value="Genomic_DNA"/>
</dbReference>
<dbReference type="RefSeq" id="WP_011534285.1">
    <property type="nucleotide sequence ID" value="NZ_CP132921.1"/>
</dbReference>
<sequence>MSGRSRASNLFSTLRVTVLAFVSLLTKVFTWKAVKAPQKVVESPVCLVVLSPDENPDDDITQSTPPFKLCHGAEHRLEVKAPEGSTWVGQPLSLRWLSTNSNLPGKHGLSTVPPLHMADGDETERYQDLPSAGADWMLTATSDDDVLSGDVKLALGSYWQAPKYAIDAHVGDPWYGITDLAWDGTVPIVGAKPTTLVATVSSAFADTRAIPGVEVEWTIGVQPPQRIETNADGTSAFAFSLTQEDIKDDYVTVKAACKDAFGHETVDARELRAFVKAPWNELMTVVLREKGGPVVDPSALGMRLTRGVEYELTLTPQGEDDYFVGHMITLDWFEGSLRRRANQLGIDFQPKSGRTMPKEGLTWDVSAGEQSGQFTLQAWSQTLGQGVPFHLDGVQMSANLADEAEWDIALSADKVPPIFQAGVHKTVRIVPKDGSPLGLAGLEATLMFDKKEEYLTANYLSAVPAYGKPNAVSEEGDATWTIKPNNRRGEFGLHVEMPGFTTPLKLETGYLMSSHLYNDATVVIENDDGDVDLGSKVLVLRRNKSLTIKLVPKAHRNTPLGRTGLKGWIEFEEGSLKQDKLTATPTYNKPEPITAEGLSWTLKGDENVSGNCTLYIKVESFDSPCTIAKVVLLSSNLGDEVVFTHAGNEYPRFIFRRNGGYEFLCQPKAGSPLALAELDCSLNFVGGEGALAQEEIPASPKYGDKRKMTEEGLGWRLESQNASGWFDLIVAVEGFDTQLNYPKSILLSKHLSDEVELQWEGGVEESPRLMFRRNKRYGLQCKPKSGSPLALAESKCSLNFTGGEGALAEKEIPASPKYGEANIMTAEGLTWTLDSKNASGWFGLSVRVDGFSYMLDYPESILVSERLSDEVYVTRDDERVESQLVLHQDTEHPVSLHAKPGSPILKLQYDFQLIFAGGGLSRDKVTASPDYEEKQNFSAPGLGWTLKGEAVRGVFDLKIKMDNFKEPLALSNSLLVSSKLEDELLAYIGGPMQKGRVIFRRGEPEPLDLSPLAGSPLEDVAITAWLTFNKIANVTEDKVIAVPPYSEKKTGKAKDLKWSLTGVDVSGVFGLELHVEGFSSTIRFDREHLISQKIADEVSINPISIELRDHDTPVLIEVTLKPGSPLVELGGSVSLHQRKDNPQLRLICKPVNWTPLSPEGVECSVEHLYGIGEFILELTCAHYYEPIPIPGKVNFSLIDTVPDE</sequence>